<dbReference type="AlphaFoldDB" id="A0A9P6CSA0"/>
<dbReference type="EMBL" id="MU155831">
    <property type="protein sequence ID" value="KAF9470844.1"/>
    <property type="molecule type" value="Genomic_DNA"/>
</dbReference>
<evidence type="ECO:0000313" key="2">
    <source>
        <dbReference type="Proteomes" id="UP000807469"/>
    </source>
</evidence>
<evidence type="ECO:0000313" key="1">
    <source>
        <dbReference type="EMBL" id="KAF9470844.1"/>
    </source>
</evidence>
<dbReference type="OrthoDB" id="3033952at2759"/>
<reference evidence="1" key="1">
    <citation type="submission" date="2020-11" db="EMBL/GenBank/DDBJ databases">
        <authorList>
            <consortium name="DOE Joint Genome Institute"/>
            <person name="Ahrendt S."/>
            <person name="Riley R."/>
            <person name="Andreopoulos W."/>
            <person name="Labutti K."/>
            <person name="Pangilinan J."/>
            <person name="Ruiz-Duenas F.J."/>
            <person name="Barrasa J.M."/>
            <person name="Sanchez-Garcia M."/>
            <person name="Camarero S."/>
            <person name="Miyauchi S."/>
            <person name="Serrano A."/>
            <person name="Linde D."/>
            <person name="Babiker R."/>
            <person name="Drula E."/>
            <person name="Ayuso-Fernandez I."/>
            <person name="Pacheco R."/>
            <person name="Padilla G."/>
            <person name="Ferreira P."/>
            <person name="Barriuso J."/>
            <person name="Kellner H."/>
            <person name="Castanera R."/>
            <person name="Alfaro M."/>
            <person name="Ramirez L."/>
            <person name="Pisabarro A.G."/>
            <person name="Kuo A."/>
            <person name="Tritt A."/>
            <person name="Lipzen A."/>
            <person name="He G."/>
            <person name="Yan M."/>
            <person name="Ng V."/>
            <person name="Cullen D."/>
            <person name="Martin F."/>
            <person name="Rosso M.-N."/>
            <person name="Henrissat B."/>
            <person name="Hibbett D."/>
            <person name="Martinez A.T."/>
            <person name="Grigoriev I.V."/>
        </authorList>
    </citation>
    <scope>NUCLEOTIDE SEQUENCE</scope>
    <source>
        <strain evidence="1">CIRM-BRFM 674</strain>
    </source>
</reference>
<protein>
    <submittedName>
        <fullName evidence="1">Uncharacterized protein</fullName>
    </submittedName>
</protein>
<proteinExistence type="predicted"/>
<organism evidence="1 2">
    <name type="scientific">Pholiota conissans</name>
    <dbReference type="NCBI Taxonomy" id="109636"/>
    <lineage>
        <taxon>Eukaryota</taxon>
        <taxon>Fungi</taxon>
        <taxon>Dikarya</taxon>
        <taxon>Basidiomycota</taxon>
        <taxon>Agaricomycotina</taxon>
        <taxon>Agaricomycetes</taxon>
        <taxon>Agaricomycetidae</taxon>
        <taxon>Agaricales</taxon>
        <taxon>Agaricineae</taxon>
        <taxon>Strophariaceae</taxon>
        <taxon>Pholiota</taxon>
    </lineage>
</organism>
<accession>A0A9P6CSA0</accession>
<name>A0A9P6CSA0_9AGAR</name>
<comment type="caution">
    <text evidence="1">The sequence shown here is derived from an EMBL/GenBank/DDBJ whole genome shotgun (WGS) entry which is preliminary data.</text>
</comment>
<keyword evidence="2" id="KW-1185">Reference proteome</keyword>
<feature type="non-terminal residue" evidence="1">
    <location>
        <position position="144"/>
    </location>
</feature>
<feature type="non-terminal residue" evidence="1">
    <location>
        <position position="1"/>
    </location>
</feature>
<sequence>QTTAFVANDDRVRTRKEYSLDELVGEKSKFKFKLVEWDGESPTSVTDTSKRIIALLAGHPIAEKWPLLHQQAANAIEERRSRCFVLKTKRKHRRGRFIALQCGVLHGGGQKRPSNKTNHSHNAQVLRELNDLEYFKRVVGFASG</sequence>
<gene>
    <name evidence="1" type="ORF">BDN70DRAFT_782321</name>
</gene>
<dbReference type="Proteomes" id="UP000807469">
    <property type="component" value="Unassembled WGS sequence"/>
</dbReference>